<feature type="non-terminal residue" evidence="1">
    <location>
        <position position="1"/>
    </location>
</feature>
<proteinExistence type="predicted"/>
<name>V4B8W0_LOTGI</name>
<dbReference type="GeneID" id="20233091"/>
<protein>
    <recommendedName>
        <fullName evidence="3">Reverse transcriptase domain-containing protein</fullName>
    </recommendedName>
</protein>
<dbReference type="HOGENOM" id="CLU_2929413_0_0_1"/>
<keyword evidence="2" id="KW-1185">Reference proteome</keyword>
<dbReference type="Proteomes" id="UP000030746">
    <property type="component" value="Unassembled WGS sequence"/>
</dbReference>
<dbReference type="CTD" id="20233091"/>
<reference evidence="1 2" key="1">
    <citation type="journal article" date="2013" name="Nature">
        <title>Insights into bilaterian evolution from three spiralian genomes.</title>
        <authorList>
            <person name="Simakov O."/>
            <person name="Marletaz F."/>
            <person name="Cho S.J."/>
            <person name="Edsinger-Gonzales E."/>
            <person name="Havlak P."/>
            <person name="Hellsten U."/>
            <person name="Kuo D.H."/>
            <person name="Larsson T."/>
            <person name="Lv J."/>
            <person name="Arendt D."/>
            <person name="Savage R."/>
            <person name="Osoegawa K."/>
            <person name="de Jong P."/>
            <person name="Grimwood J."/>
            <person name="Chapman J.A."/>
            <person name="Shapiro H."/>
            <person name="Aerts A."/>
            <person name="Otillar R.P."/>
            <person name="Terry A.Y."/>
            <person name="Boore J.L."/>
            <person name="Grigoriev I.V."/>
            <person name="Lindberg D.R."/>
            <person name="Seaver E.C."/>
            <person name="Weisblat D.A."/>
            <person name="Putnam N.H."/>
            <person name="Rokhsar D.S."/>
        </authorList>
    </citation>
    <scope>NUCLEOTIDE SEQUENCE [LARGE SCALE GENOMIC DNA]</scope>
</reference>
<sequence>LSLLSITSKIFERRIHKHVYNFFHQNSVLTKIESGFVKGDSTIYQLIDLNHFFTSATDNSK</sequence>
<accession>V4B8W0</accession>
<gene>
    <name evidence="1" type="ORF">LOTGIDRAFT_130615</name>
</gene>
<dbReference type="OrthoDB" id="6243574at2759"/>
<dbReference type="KEGG" id="lgi:LOTGIDRAFT_130615"/>
<evidence type="ECO:0000313" key="2">
    <source>
        <dbReference type="Proteomes" id="UP000030746"/>
    </source>
</evidence>
<dbReference type="RefSeq" id="XP_009063970.1">
    <property type="nucleotide sequence ID" value="XM_009065722.1"/>
</dbReference>
<evidence type="ECO:0000313" key="1">
    <source>
        <dbReference type="EMBL" id="ESO85264.1"/>
    </source>
</evidence>
<organism evidence="1 2">
    <name type="scientific">Lottia gigantea</name>
    <name type="common">Giant owl limpet</name>
    <dbReference type="NCBI Taxonomy" id="225164"/>
    <lineage>
        <taxon>Eukaryota</taxon>
        <taxon>Metazoa</taxon>
        <taxon>Spiralia</taxon>
        <taxon>Lophotrochozoa</taxon>
        <taxon>Mollusca</taxon>
        <taxon>Gastropoda</taxon>
        <taxon>Patellogastropoda</taxon>
        <taxon>Lottioidea</taxon>
        <taxon>Lottiidae</taxon>
        <taxon>Lottia</taxon>
    </lineage>
</organism>
<dbReference type="AlphaFoldDB" id="V4B8W0"/>
<evidence type="ECO:0008006" key="3">
    <source>
        <dbReference type="Google" id="ProtNLM"/>
    </source>
</evidence>
<dbReference type="EMBL" id="KB203275">
    <property type="protein sequence ID" value="ESO85264.1"/>
    <property type="molecule type" value="Genomic_DNA"/>
</dbReference>